<dbReference type="CDD" id="cd06550">
    <property type="entry name" value="TM_ABC_iron-siderophores_like"/>
    <property type="match status" value="1"/>
</dbReference>
<feature type="transmembrane region" description="Helical" evidence="8">
    <location>
        <begin position="82"/>
        <end position="99"/>
    </location>
</feature>
<keyword evidence="5 8" id="KW-0812">Transmembrane</keyword>
<dbReference type="Gene3D" id="1.10.3470.10">
    <property type="entry name" value="ABC transporter involved in vitamin B12 uptake, BtuC"/>
    <property type="match status" value="1"/>
</dbReference>
<sequence length="356" mass="37973">MRETMLKKTQGNRAKKAWKIMIVLSIVLLGFIVFSISWGTITVPWEDTLAIIGQHVPVISGYFPSVNAEFQAVVWNIRLPRVLVGVLVGAALGVSGAVMQGVFGNPLADPGIIGVSSGASLGAVAAIALGLTSFSIFIMPMFALVGALAAVSATVFLSMSRGKILVMTLLLSGVAVSMLMGALTSGILTLMNEYRVREYLFWVVGGLDYRRWEHVYLAVGPILIGLIVLCLLARHLNVLVLGEQEARSVGVPVVALRLLLLFVAAATTAMAVCVSGTIGFVGLIVPHIMRIIVGPEHRWLLPSSALAGALFLVFCDTLGRMIFPPNEIRVGIMTALLGAPYFLYLLRKTQQSGGTS</sequence>
<organism evidence="9 10">
    <name type="scientific">Pelosinus baikalensis</name>
    <dbReference type="NCBI Taxonomy" id="2892015"/>
    <lineage>
        <taxon>Bacteria</taxon>
        <taxon>Bacillati</taxon>
        <taxon>Bacillota</taxon>
        <taxon>Negativicutes</taxon>
        <taxon>Selenomonadales</taxon>
        <taxon>Sporomusaceae</taxon>
        <taxon>Pelosinus</taxon>
    </lineage>
</organism>
<dbReference type="RefSeq" id="WP_229535191.1">
    <property type="nucleotide sequence ID" value="NZ_JAJHJB010000014.1"/>
</dbReference>
<dbReference type="EMBL" id="JAJHJB010000014">
    <property type="protein sequence ID" value="MCC5465990.1"/>
    <property type="molecule type" value="Genomic_DNA"/>
</dbReference>
<protein>
    <submittedName>
        <fullName evidence="9">Iron ABC transporter permease</fullName>
    </submittedName>
</protein>
<evidence type="ECO:0000313" key="10">
    <source>
        <dbReference type="Proteomes" id="UP001165492"/>
    </source>
</evidence>
<evidence type="ECO:0000256" key="7">
    <source>
        <dbReference type="ARBA" id="ARBA00023136"/>
    </source>
</evidence>
<keyword evidence="7 8" id="KW-0472">Membrane</keyword>
<feature type="transmembrane region" description="Helical" evidence="8">
    <location>
        <begin position="164"/>
        <end position="191"/>
    </location>
</feature>
<feature type="transmembrane region" description="Helical" evidence="8">
    <location>
        <begin position="254"/>
        <end position="287"/>
    </location>
</feature>
<feature type="transmembrane region" description="Helical" evidence="8">
    <location>
        <begin position="111"/>
        <end position="131"/>
    </location>
</feature>
<dbReference type="Proteomes" id="UP001165492">
    <property type="component" value="Unassembled WGS sequence"/>
</dbReference>
<feature type="transmembrane region" description="Helical" evidence="8">
    <location>
        <begin position="330"/>
        <end position="346"/>
    </location>
</feature>
<gene>
    <name evidence="9" type="ORF">LMF89_11540</name>
</gene>
<keyword evidence="3" id="KW-0813">Transport</keyword>
<feature type="transmembrane region" description="Helical" evidence="8">
    <location>
        <begin position="137"/>
        <end position="157"/>
    </location>
</feature>
<dbReference type="InterPro" id="IPR000522">
    <property type="entry name" value="ABC_transptr_permease_BtuC"/>
</dbReference>
<evidence type="ECO:0000256" key="3">
    <source>
        <dbReference type="ARBA" id="ARBA00022448"/>
    </source>
</evidence>
<evidence type="ECO:0000256" key="5">
    <source>
        <dbReference type="ARBA" id="ARBA00022692"/>
    </source>
</evidence>
<evidence type="ECO:0000256" key="6">
    <source>
        <dbReference type="ARBA" id="ARBA00022989"/>
    </source>
</evidence>
<feature type="transmembrane region" description="Helical" evidence="8">
    <location>
        <begin position="299"/>
        <end position="318"/>
    </location>
</feature>
<evidence type="ECO:0000256" key="2">
    <source>
        <dbReference type="ARBA" id="ARBA00007935"/>
    </source>
</evidence>
<comment type="subcellular location">
    <subcellularLocation>
        <location evidence="1">Cell membrane</location>
        <topology evidence="1">Multi-pass membrane protein</topology>
    </subcellularLocation>
</comment>
<dbReference type="PANTHER" id="PTHR30472:SF25">
    <property type="entry name" value="ABC TRANSPORTER PERMEASE PROTEIN MJ0876-RELATED"/>
    <property type="match status" value="1"/>
</dbReference>
<dbReference type="SUPFAM" id="SSF81345">
    <property type="entry name" value="ABC transporter involved in vitamin B12 uptake, BtuC"/>
    <property type="match status" value="1"/>
</dbReference>
<keyword evidence="10" id="KW-1185">Reference proteome</keyword>
<comment type="similarity">
    <text evidence="2">Belongs to the binding-protein-dependent transport system permease family. FecCD subfamily.</text>
</comment>
<reference evidence="9" key="1">
    <citation type="submission" date="2021-11" db="EMBL/GenBank/DDBJ databases">
        <title>Description of a new species Pelosinus isolated from the bottom sediments of Lake Baikal.</title>
        <authorList>
            <person name="Zakharyuk A."/>
        </authorList>
    </citation>
    <scope>NUCLEOTIDE SEQUENCE</scope>
    <source>
        <strain evidence="9">Bkl1</strain>
    </source>
</reference>
<accession>A0ABS8HS61</accession>
<name>A0ABS8HS61_9FIRM</name>
<dbReference type="PANTHER" id="PTHR30472">
    <property type="entry name" value="FERRIC ENTEROBACTIN TRANSPORT SYSTEM PERMEASE PROTEIN"/>
    <property type="match status" value="1"/>
</dbReference>
<dbReference type="InterPro" id="IPR037294">
    <property type="entry name" value="ABC_BtuC-like"/>
</dbReference>
<evidence type="ECO:0000256" key="4">
    <source>
        <dbReference type="ARBA" id="ARBA00022475"/>
    </source>
</evidence>
<keyword evidence="4" id="KW-1003">Cell membrane</keyword>
<evidence type="ECO:0000256" key="8">
    <source>
        <dbReference type="SAM" id="Phobius"/>
    </source>
</evidence>
<feature type="transmembrane region" description="Helical" evidence="8">
    <location>
        <begin position="20"/>
        <end position="41"/>
    </location>
</feature>
<feature type="transmembrane region" description="Helical" evidence="8">
    <location>
        <begin position="215"/>
        <end position="233"/>
    </location>
</feature>
<evidence type="ECO:0000313" key="9">
    <source>
        <dbReference type="EMBL" id="MCC5465990.1"/>
    </source>
</evidence>
<evidence type="ECO:0000256" key="1">
    <source>
        <dbReference type="ARBA" id="ARBA00004651"/>
    </source>
</evidence>
<comment type="caution">
    <text evidence="9">The sequence shown here is derived from an EMBL/GenBank/DDBJ whole genome shotgun (WGS) entry which is preliminary data.</text>
</comment>
<keyword evidence="6 8" id="KW-1133">Transmembrane helix</keyword>
<dbReference type="Pfam" id="PF01032">
    <property type="entry name" value="FecCD"/>
    <property type="match status" value="1"/>
</dbReference>
<proteinExistence type="inferred from homology"/>